<dbReference type="HOGENOM" id="CLU_2687538_0_0_1"/>
<dbReference type="InParanoid" id="G2YHG8"/>
<dbReference type="Proteomes" id="UP000008177">
    <property type="component" value="Unplaced contigs"/>
</dbReference>
<reference evidence="2" key="1">
    <citation type="journal article" date="2011" name="PLoS Genet.">
        <title>Genomic analysis of the necrotrophic fungal pathogens Sclerotinia sclerotiorum and Botrytis cinerea.</title>
        <authorList>
            <person name="Amselem J."/>
            <person name="Cuomo C.A."/>
            <person name="van Kan J.A."/>
            <person name="Viaud M."/>
            <person name="Benito E.P."/>
            <person name="Couloux A."/>
            <person name="Coutinho P.M."/>
            <person name="de Vries R.P."/>
            <person name="Dyer P.S."/>
            <person name="Fillinger S."/>
            <person name="Fournier E."/>
            <person name="Gout L."/>
            <person name="Hahn M."/>
            <person name="Kohn L."/>
            <person name="Lapalu N."/>
            <person name="Plummer K.M."/>
            <person name="Pradier J.M."/>
            <person name="Quevillon E."/>
            <person name="Sharon A."/>
            <person name="Simon A."/>
            <person name="ten Have A."/>
            <person name="Tudzynski B."/>
            <person name="Tudzynski P."/>
            <person name="Wincker P."/>
            <person name="Andrew M."/>
            <person name="Anthouard V."/>
            <person name="Beever R.E."/>
            <person name="Beffa R."/>
            <person name="Benoit I."/>
            <person name="Bouzid O."/>
            <person name="Brault B."/>
            <person name="Chen Z."/>
            <person name="Choquer M."/>
            <person name="Collemare J."/>
            <person name="Cotton P."/>
            <person name="Danchin E.G."/>
            <person name="Da Silva C."/>
            <person name="Gautier A."/>
            <person name="Giraud C."/>
            <person name="Giraud T."/>
            <person name="Gonzalez C."/>
            <person name="Grossetete S."/>
            <person name="Guldener U."/>
            <person name="Henrissat B."/>
            <person name="Howlett B.J."/>
            <person name="Kodira C."/>
            <person name="Kretschmer M."/>
            <person name="Lappartient A."/>
            <person name="Leroch M."/>
            <person name="Levis C."/>
            <person name="Mauceli E."/>
            <person name="Neuveglise C."/>
            <person name="Oeser B."/>
            <person name="Pearson M."/>
            <person name="Poulain J."/>
            <person name="Poussereau N."/>
            <person name="Quesneville H."/>
            <person name="Rascle C."/>
            <person name="Schumacher J."/>
            <person name="Segurens B."/>
            <person name="Sexton A."/>
            <person name="Silva E."/>
            <person name="Sirven C."/>
            <person name="Soanes D.M."/>
            <person name="Talbot N.J."/>
            <person name="Templeton M."/>
            <person name="Yandava C."/>
            <person name="Yarden O."/>
            <person name="Zeng Q."/>
            <person name="Rollins J.A."/>
            <person name="Lebrun M.H."/>
            <person name="Dickman M."/>
        </authorList>
    </citation>
    <scope>NUCLEOTIDE SEQUENCE [LARGE SCALE GENOMIC DNA]</scope>
    <source>
        <strain evidence="2">T4</strain>
    </source>
</reference>
<proteinExistence type="predicted"/>
<sequence>MYLMYLSCHRCFNSGKYQSQILTLELQMPQIMANVMSIIKNMITGSAVFFESGNQERYNTLQRYWETAPEEARQ</sequence>
<accession>G2YHG8</accession>
<gene>
    <name evidence="1" type="ORF">BofuT4_uP085170.1</name>
</gene>
<organism evidence="1 2">
    <name type="scientific">Botryotinia fuckeliana (strain T4)</name>
    <name type="common">Noble rot fungus</name>
    <name type="synonym">Botrytis cinerea</name>
    <dbReference type="NCBI Taxonomy" id="999810"/>
    <lineage>
        <taxon>Eukaryota</taxon>
        <taxon>Fungi</taxon>
        <taxon>Dikarya</taxon>
        <taxon>Ascomycota</taxon>
        <taxon>Pezizomycotina</taxon>
        <taxon>Leotiomycetes</taxon>
        <taxon>Helotiales</taxon>
        <taxon>Sclerotiniaceae</taxon>
        <taxon>Botrytis</taxon>
    </lineage>
</organism>
<name>G2YHG8_BOTF4</name>
<evidence type="ECO:0000313" key="1">
    <source>
        <dbReference type="EMBL" id="CCD51155.1"/>
    </source>
</evidence>
<dbReference type="AlphaFoldDB" id="G2YHG8"/>
<evidence type="ECO:0000313" key="2">
    <source>
        <dbReference type="Proteomes" id="UP000008177"/>
    </source>
</evidence>
<protein>
    <submittedName>
        <fullName evidence="1">Uncharacterized protein</fullName>
    </submittedName>
</protein>
<dbReference type="EMBL" id="FQ790336">
    <property type="protein sequence ID" value="CCD51155.1"/>
    <property type="molecule type" value="Genomic_DNA"/>
</dbReference>